<evidence type="ECO:0000256" key="2">
    <source>
        <dbReference type="ARBA" id="ARBA00023027"/>
    </source>
</evidence>
<dbReference type="PIRSF" id="PIRSF500136">
    <property type="entry name" value="UDP_ManNAc_DH"/>
    <property type="match status" value="1"/>
</dbReference>
<sequence>QNSEELSRYLQPGQLVVLESTTYPGTTREVMLPILERSGLKAGQDFYLAFSPERVDPGNRKYGISNTPKVVGGVDSTSTKLAELLYRQVADVVVPVSSTEVAEMTKLFENVFRSVNIALVNELAQLCEKMGISVWEVIEAASSKPFGYMPFYPGPGIGGHCIPLDPYYLASKASEYDFHTRFIELAADINERMPYYVTSRIMEILNSRGKSLKGAKVLVLGVAYKKDVGDARESPSLKLIRLLGEKGANVEYNDPYIPRVQLGQDTLVSVELAEQNLSSVDCIIIATAHSCYDYQYIMSKANLI</sequence>
<dbReference type="InterPro" id="IPR017476">
    <property type="entry name" value="UDP-Glc/GDP-Man"/>
</dbReference>
<dbReference type="InterPro" id="IPR008927">
    <property type="entry name" value="6-PGluconate_DH-like_C_sf"/>
</dbReference>
<dbReference type="InterPro" id="IPR036220">
    <property type="entry name" value="UDP-Glc/GDP-Man_DH_C_sf"/>
</dbReference>
<dbReference type="SMART" id="SM00984">
    <property type="entry name" value="UDPG_MGDP_dh_C"/>
    <property type="match status" value="1"/>
</dbReference>
<feature type="domain" description="UDP-glucose/GDP-mannose dehydrogenase C-terminal" evidence="3">
    <location>
        <begin position="218"/>
        <end position="300"/>
    </location>
</feature>
<dbReference type="GO" id="GO:0051287">
    <property type="term" value="F:NAD binding"/>
    <property type="evidence" value="ECO:0007669"/>
    <property type="project" value="InterPro"/>
</dbReference>
<dbReference type="GO" id="GO:0000271">
    <property type="term" value="P:polysaccharide biosynthetic process"/>
    <property type="evidence" value="ECO:0007669"/>
    <property type="project" value="InterPro"/>
</dbReference>
<dbReference type="Gene3D" id="3.40.50.720">
    <property type="entry name" value="NAD(P)-binding Rossmann-like Domain"/>
    <property type="match status" value="2"/>
</dbReference>
<dbReference type="GO" id="GO:0016628">
    <property type="term" value="F:oxidoreductase activity, acting on the CH-CH group of donors, NAD or NADP as acceptor"/>
    <property type="evidence" value="ECO:0007669"/>
    <property type="project" value="InterPro"/>
</dbReference>
<keyword evidence="2" id="KW-0520">NAD</keyword>
<name>X1A720_9ZZZZ</name>
<dbReference type="SUPFAM" id="SSF48179">
    <property type="entry name" value="6-phosphogluconate dehydrogenase C-terminal domain-like"/>
    <property type="match status" value="1"/>
</dbReference>
<dbReference type="InterPro" id="IPR036291">
    <property type="entry name" value="NAD(P)-bd_dom_sf"/>
</dbReference>
<dbReference type="NCBIfam" id="TIGR03026">
    <property type="entry name" value="NDP-sugDHase"/>
    <property type="match status" value="1"/>
</dbReference>
<evidence type="ECO:0000259" key="3">
    <source>
        <dbReference type="SMART" id="SM00984"/>
    </source>
</evidence>
<feature type="non-terminal residue" evidence="4">
    <location>
        <position position="304"/>
    </location>
</feature>
<dbReference type="PIRSF" id="PIRSF000124">
    <property type="entry name" value="UDPglc_GDPman_dh"/>
    <property type="match status" value="1"/>
</dbReference>
<dbReference type="GO" id="GO:0016616">
    <property type="term" value="F:oxidoreductase activity, acting on the CH-OH group of donors, NAD or NADP as acceptor"/>
    <property type="evidence" value="ECO:0007669"/>
    <property type="project" value="InterPro"/>
</dbReference>
<dbReference type="AlphaFoldDB" id="X1A720"/>
<dbReference type="SUPFAM" id="SSF52413">
    <property type="entry name" value="UDP-glucose/GDP-mannose dehydrogenase C-terminal domain"/>
    <property type="match status" value="1"/>
</dbReference>
<dbReference type="InterPro" id="IPR014026">
    <property type="entry name" value="UDP-Glc/GDP-Man_DH_dimer"/>
</dbReference>
<dbReference type="InterPro" id="IPR028359">
    <property type="entry name" value="UDP_ManNAc/GlcNAc_DH"/>
</dbReference>
<dbReference type="Pfam" id="PF00984">
    <property type="entry name" value="UDPG_MGDP_dh"/>
    <property type="match status" value="1"/>
</dbReference>
<feature type="non-terminal residue" evidence="4">
    <location>
        <position position="1"/>
    </location>
</feature>
<dbReference type="EMBL" id="BART01016138">
    <property type="protein sequence ID" value="GAG77955.1"/>
    <property type="molecule type" value="Genomic_DNA"/>
</dbReference>
<comment type="caution">
    <text evidence="4">The sequence shown here is derived from an EMBL/GenBank/DDBJ whole genome shotgun (WGS) entry which is preliminary data.</text>
</comment>
<dbReference type="InterPro" id="IPR001732">
    <property type="entry name" value="UDP-Glc/GDP-Man_DH_N"/>
</dbReference>
<accession>X1A720</accession>
<dbReference type="Pfam" id="PF03720">
    <property type="entry name" value="UDPG_MGDP_dh_C"/>
    <property type="match status" value="1"/>
</dbReference>
<keyword evidence="1" id="KW-0560">Oxidoreductase</keyword>
<organism evidence="4">
    <name type="scientific">marine sediment metagenome</name>
    <dbReference type="NCBI Taxonomy" id="412755"/>
    <lineage>
        <taxon>unclassified sequences</taxon>
        <taxon>metagenomes</taxon>
        <taxon>ecological metagenomes</taxon>
    </lineage>
</organism>
<dbReference type="PANTHER" id="PTHR43491:SF1">
    <property type="entry name" value="UDP-N-ACETYL-D-MANNOSAMINE DEHYDROGENASE"/>
    <property type="match status" value="1"/>
</dbReference>
<gene>
    <name evidence="4" type="ORF">S01H4_31126</name>
</gene>
<dbReference type="SUPFAM" id="SSF51735">
    <property type="entry name" value="NAD(P)-binding Rossmann-fold domains"/>
    <property type="match status" value="1"/>
</dbReference>
<reference evidence="4" key="1">
    <citation type="journal article" date="2014" name="Front. Microbiol.">
        <title>High frequency of phylogenetically diverse reductive dehalogenase-homologous genes in deep subseafloor sedimentary metagenomes.</title>
        <authorList>
            <person name="Kawai M."/>
            <person name="Futagami T."/>
            <person name="Toyoda A."/>
            <person name="Takaki Y."/>
            <person name="Nishi S."/>
            <person name="Hori S."/>
            <person name="Arai W."/>
            <person name="Tsubouchi T."/>
            <person name="Morono Y."/>
            <person name="Uchiyama I."/>
            <person name="Ito T."/>
            <person name="Fujiyama A."/>
            <person name="Inagaki F."/>
            <person name="Takami H."/>
        </authorList>
    </citation>
    <scope>NUCLEOTIDE SEQUENCE</scope>
    <source>
        <strain evidence="4">Expedition CK06-06</strain>
    </source>
</reference>
<evidence type="ECO:0000313" key="4">
    <source>
        <dbReference type="EMBL" id="GAG77955.1"/>
    </source>
</evidence>
<dbReference type="Pfam" id="PF03721">
    <property type="entry name" value="UDPG_MGDP_dh_N"/>
    <property type="match status" value="1"/>
</dbReference>
<proteinExistence type="predicted"/>
<dbReference type="InterPro" id="IPR014027">
    <property type="entry name" value="UDP-Glc/GDP-Man_DH_C"/>
</dbReference>
<evidence type="ECO:0000256" key="1">
    <source>
        <dbReference type="ARBA" id="ARBA00023002"/>
    </source>
</evidence>
<dbReference type="PANTHER" id="PTHR43491">
    <property type="entry name" value="UDP-N-ACETYL-D-MANNOSAMINE DEHYDROGENASE"/>
    <property type="match status" value="1"/>
</dbReference>
<protein>
    <recommendedName>
        <fullName evidence="3">UDP-glucose/GDP-mannose dehydrogenase C-terminal domain-containing protein</fullName>
    </recommendedName>
</protein>